<reference evidence="2" key="1">
    <citation type="submission" date="2020-12" db="UniProtKB">
        <authorList>
            <consortium name="WormBaseParasite"/>
        </authorList>
    </citation>
    <scope>IDENTIFICATION</scope>
    <source>
        <strain evidence="2">MHco3</strain>
    </source>
</reference>
<dbReference type="OrthoDB" id="5803896at2759"/>
<dbReference type="Proteomes" id="UP000025227">
    <property type="component" value="Unplaced"/>
</dbReference>
<proteinExistence type="predicted"/>
<name>A0A7I4XY64_HAECO</name>
<dbReference type="WBParaSite" id="HCON_00019300-00001">
    <property type="protein sequence ID" value="HCON_00019300-00001"/>
    <property type="gene ID" value="HCON_00019300"/>
</dbReference>
<keyword evidence="1" id="KW-1185">Reference proteome</keyword>
<dbReference type="OMA" id="LIGWAHA"/>
<protein>
    <submittedName>
        <fullName evidence="2">DDE_3 domain-containing protein</fullName>
    </submittedName>
</protein>
<dbReference type="InterPro" id="IPR036397">
    <property type="entry name" value="RNaseH_sf"/>
</dbReference>
<evidence type="ECO:0000313" key="1">
    <source>
        <dbReference type="Proteomes" id="UP000025227"/>
    </source>
</evidence>
<dbReference type="GO" id="GO:0003676">
    <property type="term" value="F:nucleic acid binding"/>
    <property type="evidence" value="ECO:0007669"/>
    <property type="project" value="InterPro"/>
</dbReference>
<organism evidence="1 2">
    <name type="scientific">Haemonchus contortus</name>
    <name type="common">Barber pole worm</name>
    <dbReference type="NCBI Taxonomy" id="6289"/>
    <lineage>
        <taxon>Eukaryota</taxon>
        <taxon>Metazoa</taxon>
        <taxon>Ecdysozoa</taxon>
        <taxon>Nematoda</taxon>
        <taxon>Chromadorea</taxon>
        <taxon>Rhabditida</taxon>
        <taxon>Rhabditina</taxon>
        <taxon>Rhabditomorpha</taxon>
        <taxon>Strongyloidea</taxon>
        <taxon>Trichostrongylidae</taxon>
        <taxon>Haemonchus</taxon>
    </lineage>
</organism>
<dbReference type="Gene3D" id="3.30.420.10">
    <property type="entry name" value="Ribonuclease H-like superfamily/Ribonuclease H"/>
    <property type="match status" value="1"/>
</dbReference>
<accession>A0A7I4XY64</accession>
<evidence type="ECO:0000313" key="2">
    <source>
        <dbReference type="WBParaSite" id="HCON_00019300-00001"/>
    </source>
</evidence>
<dbReference type="AlphaFoldDB" id="A0A7I4XY64"/>
<sequence length="164" mass="19158">MPVRLDVVQWRNRCFLPGIAKHLLIGWAHAHKNWTVLQWRKVIWSDKSKFLVFETDGKVCAAFCRYRIPPNYQLPTMKGRGGSVMVYGSSCSKGFRPLDRMEGKMDSKMYVIWPFVRSVDRSGIVFHQDNHPKHKAQFLTKRVRDNNVPWLQRPSQSSDLNAIE</sequence>